<comment type="similarity">
    <text evidence="1">Belongs to the plant LTP family.</text>
</comment>
<name>A0A8J5SFG5_ZIZPA</name>
<feature type="region of interest" description="Disordered" evidence="2">
    <location>
        <begin position="117"/>
        <end position="142"/>
    </location>
</feature>
<dbReference type="Proteomes" id="UP000729402">
    <property type="component" value="Unassembled WGS sequence"/>
</dbReference>
<evidence type="ECO:0000313" key="5">
    <source>
        <dbReference type="EMBL" id="KAG8071203.1"/>
    </source>
</evidence>
<feature type="signal peptide" evidence="3">
    <location>
        <begin position="1"/>
        <end position="20"/>
    </location>
</feature>
<dbReference type="OrthoDB" id="690947at2759"/>
<dbReference type="AlphaFoldDB" id="A0A8J5SFG5"/>
<dbReference type="InterPro" id="IPR016140">
    <property type="entry name" value="Bifunc_inhib/LTP/seed_store"/>
</dbReference>
<protein>
    <recommendedName>
        <fullName evidence="4">Bifunctional inhibitor/plant lipid transfer protein/seed storage helical domain-containing protein</fullName>
    </recommendedName>
</protein>
<feature type="chain" id="PRO_5035322364" description="Bifunctional inhibitor/plant lipid transfer protein/seed storage helical domain-containing protein" evidence="3">
    <location>
        <begin position="21"/>
        <end position="170"/>
    </location>
</feature>
<evidence type="ECO:0000256" key="2">
    <source>
        <dbReference type="SAM" id="MobiDB-lite"/>
    </source>
</evidence>
<dbReference type="InterPro" id="IPR043325">
    <property type="entry name" value="LTSS"/>
</dbReference>
<sequence length="170" mass="17205">MRCLAVLFLLVLSGSRLAAAGDAIAGAPGSVGSLPADPLLPCMEELLPCTAYLRSGKAPSHTCCTAMHDAAADEMPCLCGLLADPELLRTFNVTRDQMFRLPARCGLPVGCHAGAAGSPEPVVEAPPPPPGDTNARSGGVSSSGVRRWSSVGHVISAVVLSGAASVATLF</sequence>
<dbReference type="Pfam" id="PF14368">
    <property type="entry name" value="LTP_2"/>
    <property type="match status" value="1"/>
</dbReference>
<keyword evidence="3" id="KW-0732">Signal</keyword>
<dbReference type="EMBL" id="JAAALK010000283">
    <property type="protein sequence ID" value="KAG8071203.1"/>
    <property type="molecule type" value="Genomic_DNA"/>
</dbReference>
<comment type="caution">
    <text evidence="5">The sequence shown here is derived from an EMBL/GenBank/DDBJ whole genome shotgun (WGS) entry which is preliminary data.</text>
</comment>
<dbReference type="CDD" id="cd00010">
    <property type="entry name" value="AAI_LTSS"/>
    <property type="match status" value="1"/>
</dbReference>
<evidence type="ECO:0000256" key="1">
    <source>
        <dbReference type="ARBA" id="ARBA00009748"/>
    </source>
</evidence>
<keyword evidence="6" id="KW-1185">Reference proteome</keyword>
<organism evidence="5 6">
    <name type="scientific">Zizania palustris</name>
    <name type="common">Northern wild rice</name>
    <dbReference type="NCBI Taxonomy" id="103762"/>
    <lineage>
        <taxon>Eukaryota</taxon>
        <taxon>Viridiplantae</taxon>
        <taxon>Streptophyta</taxon>
        <taxon>Embryophyta</taxon>
        <taxon>Tracheophyta</taxon>
        <taxon>Spermatophyta</taxon>
        <taxon>Magnoliopsida</taxon>
        <taxon>Liliopsida</taxon>
        <taxon>Poales</taxon>
        <taxon>Poaceae</taxon>
        <taxon>BOP clade</taxon>
        <taxon>Oryzoideae</taxon>
        <taxon>Oryzeae</taxon>
        <taxon>Zizaniinae</taxon>
        <taxon>Zizania</taxon>
    </lineage>
</organism>
<evidence type="ECO:0000259" key="4">
    <source>
        <dbReference type="Pfam" id="PF14368"/>
    </source>
</evidence>
<gene>
    <name evidence="5" type="ORF">GUJ93_ZPchr0006g43625</name>
</gene>
<evidence type="ECO:0000256" key="3">
    <source>
        <dbReference type="SAM" id="SignalP"/>
    </source>
</evidence>
<proteinExistence type="inferred from homology"/>
<reference evidence="5" key="2">
    <citation type="submission" date="2021-02" db="EMBL/GenBank/DDBJ databases">
        <authorList>
            <person name="Kimball J.A."/>
            <person name="Haas M.W."/>
            <person name="Macchietto M."/>
            <person name="Kono T."/>
            <person name="Duquette J."/>
            <person name="Shao M."/>
        </authorList>
    </citation>
    <scope>NUCLEOTIDE SEQUENCE</scope>
    <source>
        <tissue evidence="5">Fresh leaf tissue</tissue>
    </source>
</reference>
<reference evidence="5" key="1">
    <citation type="journal article" date="2021" name="bioRxiv">
        <title>Whole Genome Assembly and Annotation of Northern Wild Rice, Zizania palustris L., Supports a Whole Genome Duplication in the Zizania Genus.</title>
        <authorList>
            <person name="Haas M."/>
            <person name="Kono T."/>
            <person name="Macchietto M."/>
            <person name="Millas R."/>
            <person name="McGilp L."/>
            <person name="Shao M."/>
            <person name="Duquette J."/>
            <person name="Hirsch C.N."/>
            <person name="Kimball J."/>
        </authorList>
    </citation>
    <scope>NUCLEOTIDE SEQUENCE</scope>
    <source>
        <tissue evidence="5">Fresh leaf tissue</tissue>
    </source>
</reference>
<feature type="domain" description="Bifunctional inhibitor/plant lipid transfer protein/seed storage helical" evidence="4">
    <location>
        <begin position="42"/>
        <end position="108"/>
    </location>
</feature>
<accession>A0A8J5SFG5</accession>
<dbReference type="PANTHER" id="PTHR33044">
    <property type="entry name" value="BIFUNCTIONAL INHIBITOR/LIPID-TRANSFER PROTEIN/SEED STORAGE 2S ALBUMIN SUPERFAMILY PROTEIN-RELATED"/>
    <property type="match status" value="1"/>
</dbReference>
<evidence type="ECO:0000313" key="6">
    <source>
        <dbReference type="Proteomes" id="UP000729402"/>
    </source>
</evidence>